<evidence type="ECO:0000259" key="2">
    <source>
        <dbReference type="PROSITE" id="PS50181"/>
    </source>
</evidence>
<feature type="compositionally biased region" description="Basic and acidic residues" evidence="1">
    <location>
        <begin position="176"/>
        <end position="190"/>
    </location>
</feature>
<dbReference type="Pfam" id="PF12937">
    <property type="entry name" value="F-box-like"/>
    <property type="match status" value="1"/>
</dbReference>
<name>A0ABR3SGD0_9PEZI</name>
<dbReference type="InterPro" id="IPR001810">
    <property type="entry name" value="F-box_dom"/>
</dbReference>
<reference evidence="3 4" key="1">
    <citation type="submission" date="2024-02" db="EMBL/GenBank/DDBJ databases">
        <title>De novo assembly and annotation of 12 fungi associated with fruit tree decline syndrome in Ontario, Canada.</title>
        <authorList>
            <person name="Sulman M."/>
            <person name="Ellouze W."/>
            <person name="Ilyukhin E."/>
        </authorList>
    </citation>
    <scope>NUCLEOTIDE SEQUENCE [LARGE SCALE GENOMIC DNA]</scope>
    <source>
        <strain evidence="3 4">M1-105</strain>
    </source>
</reference>
<proteinExistence type="predicted"/>
<dbReference type="SMART" id="SM00256">
    <property type="entry name" value="FBOX"/>
    <property type="match status" value="1"/>
</dbReference>
<sequence length="725" mass="82417">MKLRSRRDADQASHGRAGLYDLPHELLDWVISYADPVDFLNLSLVCKSFNRLVVSHLYAEYINTNLQYRRPISNFLLKVALDPNLAHHVRHVELGVWNTKLVFLHPGFRRDVPALPDDQFANLVRAAKQAGLIQPDQDHSRLHPIKKSNDLWCRYGPAYDSDGYDSDDLDELGSDFSDRETPPPRSKPHDDVEFLRCLKRGLEDPQVILLLSSLPRLEELSLRGPHMSQGLPWEKLCSHSLRSLTKVKLAGNSSDSTWDIAELNAIIRLPSLRELHGYMATSDEWDDIVTRTLQIEPASLSLTHINFERCALGNTTIKRLIEGCKALESFSYVAGGRYVGYEQFRAKEVKEHLLKHKTTLKYLALDLSHWDFPRNFKSFKSMTDFSCLEKVVMDYGTLRWRPCHFFAPIAMIQDEGDDDDDEGDVHAANTRPPLPDLLPKSLKELVIFQAPPVIVENLVAFETSCQDQHPHLKSVKIHTTRRKLAKAEDYDRLPGIFEEKGIEYDEPPITLDFPIPQMHDWIMDSKVRRMTRWNPHDKMYQGFPTRLLYRRFCEDVLGENPAANGGPLDPSMNFAYGYEDDLISYLDDQFEDELSDSELDSELDSALDSLEADEDFAQQQTEFDAFVHGATVPIGGNLSAPMGQITTGGLPATGAAFIAGLNADLDVDEDFDSDTSSEESLADEVDGFYDHDIFDDPEDGVSIDSEDLEAHLGPMSYYEWDDRFF</sequence>
<comment type="caution">
    <text evidence="3">The sequence shown here is derived from an EMBL/GenBank/DDBJ whole genome shotgun (WGS) entry which is preliminary data.</text>
</comment>
<dbReference type="Gene3D" id="1.20.1280.50">
    <property type="match status" value="1"/>
</dbReference>
<accession>A0ABR3SGD0</accession>
<feature type="domain" description="F-box" evidence="2">
    <location>
        <begin position="16"/>
        <end position="61"/>
    </location>
</feature>
<dbReference type="InterPro" id="IPR036047">
    <property type="entry name" value="F-box-like_dom_sf"/>
</dbReference>
<dbReference type="Gene3D" id="3.80.10.10">
    <property type="entry name" value="Ribonuclease Inhibitor"/>
    <property type="match status" value="1"/>
</dbReference>
<dbReference type="SUPFAM" id="SSF52047">
    <property type="entry name" value="RNI-like"/>
    <property type="match status" value="1"/>
</dbReference>
<dbReference type="Proteomes" id="UP001521116">
    <property type="component" value="Unassembled WGS sequence"/>
</dbReference>
<organism evidence="3 4">
    <name type="scientific">Neofusicoccum ribis</name>
    <dbReference type="NCBI Taxonomy" id="45134"/>
    <lineage>
        <taxon>Eukaryota</taxon>
        <taxon>Fungi</taxon>
        <taxon>Dikarya</taxon>
        <taxon>Ascomycota</taxon>
        <taxon>Pezizomycotina</taxon>
        <taxon>Dothideomycetes</taxon>
        <taxon>Dothideomycetes incertae sedis</taxon>
        <taxon>Botryosphaeriales</taxon>
        <taxon>Botryosphaeriaceae</taxon>
        <taxon>Neofusicoccum</taxon>
    </lineage>
</organism>
<dbReference type="InterPro" id="IPR032675">
    <property type="entry name" value="LRR_dom_sf"/>
</dbReference>
<evidence type="ECO:0000313" key="3">
    <source>
        <dbReference type="EMBL" id="KAL1620210.1"/>
    </source>
</evidence>
<keyword evidence="4" id="KW-1185">Reference proteome</keyword>
<protein>
    <recommendedName>
        <fullName evidence="2">F-box domain-containing protein</fullName>
    </recommendedName>
</protein>
<gene>
    <name evidence="3" type="ORF">SLS56_009756</name>
</gene>
<evidence type="ECO:0000256" key="1">
    <source>
        <dbReference type="SAM" id="MobiDB-lite"/>
    </source>
</evidence>
<evidence type="ECO:0000313" key="4">
    <source>
        <dbReference type="Proteomes" id="UP001521116"/>
    </source>
</evidence>
<dbReference type="CDD" id="cd09917">
    <property type="entry name" value="F-box_SF"/>
    <property type="match status" value="1"/>
</dbReference>
<dbReference type="SUPFAM" id="SSF81383">
    <property type="entry name" value="F-box domain"/>
    <property type="match status" value="1"/>
</dbReference>
<dbReference type="EMBL" id="JAJVDC020000172">
    <property type="protein sequence ID" value="KAL1620210.1"/>
    <property type="molecule type" value="Genomic_DNA"/>
</dbReference>
<feature type="region of interest" description="Disordered" evidence="1">
    <location>
        <begin position="170"/>
        <end position="190"/>
    </location>
</feature>
<dbReference type="PROSITE" id="PS50181">
    <property type="entry name" value="FBOX"/>
    <property type="match status" value="1"/>
</dbReference>